<dbReference type="KEGG" id="vg:55618625"/>
<organism evidence="1 2">
    <name type="scientific">Salmonella phage vB_SenS_SB13</name>
    <dbReference type="NCBI Taxonomy" id="2591135"/>
    <lineage>
        <taxon>Viruses</taxon>
        <taxon>Duplodnaviria</taxon>
        <taxon>Heunggongvirae</taxon>
        <taxon>Uroviricota</taxon>
        <taxon>Caudoviricetes</taxon>
        <taxon>Demerecviridae</taxon>
        <taxon>Markadamsvirinae</taxon>
        <taxon>Epseptimavirus</taxon>
        <taxon>Epseptimavirus SB13</taxon>
    </lineage>
</organism>
<keyword evidence="2" id="KW-1185">Reference proteome</keyword>
<proteinExistence type="predicted"/>
<evidence type="ECO:0000313" key="1">
    <source>
        <dbReference type="EMBL" id="QFG07734.1"/>
    </source>
</evidence>
<protein>
    <submittedName>
        <fullName evidence="1">Uncharacterized protein</fullName>
    </submittedName>
</protein>
<reference evidence="1 2" key="1">
    <citation type="submission" date="2019-05" db="EMBL/GenBank/DDBJ databases">
        <title>Whole genome sequence analysis of broad host range Salmonella enterica bacteriophages.</title>
        <authorList>
            <person name="Bhandare S.G."/>
            <person name="Colavecchio A."/>
            <person name="Emond-Rheault J.-G."/>
            <person name="Hamel J."/>
            <person name="Kukavica-Ibrulj I."/>
            <person name="Boyle B."/>
            <person name="Levesque R.C."/>
            <person name="Goodridge L."/>
        </authorList>
    </citation>
    <scope>NUCLEOTIDE SEQUENCE [LARGE SCALE GENOMIC DNA]</scope>
</reference>
<dbReference type="EMBL" id="MK947459">
    <property type="protein sequence ID" value="QFG07734.1"/>
    <property type="molecule type" value="Genomic_DNA"/>
</dbReference>
<name>A0A5J6TBK2_9CAUD</name>
<dbReference type="GeneID" id="55618625"/>
<sequence>MKVCPVVPQMRTSLITAPVLSKLIVTLCDDNTV</sequence>
<dbReference type="RefSeq" id="YP_009848207.1">
    <property type="nucleotide sequence ID" value="NC_048781.1"/>
</dbReference>
<dbReference type="Proteomes" id="UP000327388">
    <property type="component" value="Segment"/>
</dbReference>
<accession>A0A5J6TBK2</accession>
<evidence type="ECO:0000313" key="2">
    <source>
        <dbReference type="Proteomes" id="UP000327388"/>
    </source>
</evidence>